<organism evidence="2 3">
    <name type="scientific">Anisodus acutangulus</name>
    <dbReference type="NCBI Taxonomy" id="402998"/>
    <lineage>
        <taxon>Eukaryota</taxon>
        <taxon>Viridiplantae</taxon>
        <taxon>Streptophyta</taxon>
        <taxon>Embryophyta</taxon>
        <taxon>Tracheophyta</taxon>
        <taxon>Spermatophyta</taxon>
        <taxon>Magnoliopsida</taxon>
        <taxon>eudicotyledons</taxon>
        <taxon>Gunneridae</taxon>
        <taxon>Pentapetalae</taxon>
        <taxon>asterids</taxon>
        <taxon>lamiids</taxon>
        <taxon>Solanales</taxon>
        <taxon>Solanaceae</taxon>
        <taxon>Solanoideae</taxon>
        <taxon>Hyoscyameae</taxon>
        <taxon>Anisodus</taxon>
    </lineage>
</organism>
<sequence length="92" mass="9710">MKRIEKELQFLMAKKTKVNDVVGSPLSDHANVPNGDGSSSLMFDHADDHNCNTVARSPLSDPANVPNGDGSSSPLHDHVAGEVVDSVVASED</sequence>
<accession>A0A9Q1RS11</accession>
<comment type="caution">
    <text evidence="2">The sequence shown here is derived from an EMBL/GenBank/DDBJ whole genome shotgun (WGS) entry which is preliminary data.</text>
</comment>
<dbReference type="EMBL" id="JAJAGQ010000002">
    <property type="protein sequence ID" value="KAJ8570269.1"/>
    <property type="molecule type" value="Genomic_DNA"/>
</dbReference>
<dbReference type="Proteomes" id="UP001152561">
    <property type="component" value="Unassembled WGS sequence"/>
</dbReference>
<evidence type="ECO:0000313" key="2">
    <source>
        <dbReference type="EMBL" id="KAJ8570269.1"/>
    </source>
</evidence>
<feature type="region of interest" description="Disordered" evidence="1">
    <location>
        <begin position="22"/>
        <end position="92"/>
    </location>
</feature>
<name>A0A9Q1RS11_9SOLA</name>
<proteinExistence type="predicted"/>
<evidence type="ECO:0000256" key="1">
    <source>
        <dbReference type="SAM" id="MobiDB-lite"/>
    </source>
</evidence>
<gene>
    <name evidence="2" type="ORF">K7X08_037228</name>
</gene>
<reference evidence="3" key="1">
    <citation type="journal article" date="2023" name="Proc. Natl. Acad. Sci. U.S.A.">
        <title>Genomic and structural basis for evolution of tropane alkaloid biosynthesis.</title>
        <authorList>
            <person name="Wanga Y.-J."/>
            <person name="Taina T."/>
            <person name="Yua J.-Y."/>
            <person name="Lia J."/>
            <person name="Xua B."/>
            <person name="Chenc J."/>
            <person name="D'Auriad J.C."/>
            <person name="Huanga J.-P."/>
            <person name="Huanga S.-X."/>
        </authorList>
    </citation>
    <scope>NUCLEOTIDE SEQUENCE [LARGE SCALE GENOMIC DNA]</scope>
    <source>
        <strain evidence="3">cv. KIB-2019</strain>
    </source>
</reference>
<protein>
    <submittedName>
        <fullName evidence="2">Uncharacterized protein</fullName>
    </submittedName>
</protein>
<keyword evidence="3" id="KW-1185">Reference proteome</keyword>
<evidence type="ECO:0000313" key="3">
    <source>
        <dbReference type="Proteomes" id="UP001152561"/>
    </source>
</evidence>
<dbReference type="AlphaFoldDB" id="A0A9Q1RS11"/>